<evidence type="ECO:0000256" key="2">
    <source>
        <dbReference type="ARBA" id="ARBA00022617"/>
    </source>
</evidence>
<evidence type="ECO:0000256" key="7">
    <source>
        <dbReference type="SAM" id="SignalP"/>
    </source>
</evidence>
<feature type="domain" description="Cytochrome c" evidence="8">
    <location>
        <begin position="84"/>
        <end position="171"/>
    </location>
</feature>
<dbReference type="GO" id="GO:0009055">
    <property type="term" value="F:electron transfer activity"/>
    <property type="evidence" value="ECO:0007669"/>
    <property type="project" value="InterPro"/>
</dbReference>
<dbReference type="EMBL" id="VOBQ01000018">
    <property type="protein sequence ID" value="TWO68726.1"/>
    <property type="molecule type" value="Genomic_DNA"/>
</dbReference>
<keyword evidence="5 6" id="KW-0408">Iron</keyword>
<evidence type="ECO:0000256" key="5">
    <source>
        <dbReference type="ARBA" id="ARBA00023004"/>
    </source>
</evidence>
<proteinExistence type="predicted"/>
<protein>
    <submittedName>
        <fullName evidence="9">C-type cytochrome</fullName>
    </submittedName>
</protein>
<dbReference type="PROSITE" id="PS51007">
    <property type="entry name" value="CYTC"/>
    <property type="match status" value="2"/>
</dbReference>
<dbReference type="AlphaFoldDB" id="A0A562ZK71"/>
<dbReference type="Gene3D" id="1.10.760.10">
    <property type="entry name" value="Cytochrome c-like domain"/>
    <property type="match status" value="2"/>
</dbReference>
<evidence type="ECO:0000256" key="1">
    <source>
        <dbReference type="ARBA" id="ARBA00022448"/>
    </source>
</evidence>
<dbReference type="PANTHER" id="PTHR33751:SF9">
    <property type="entry name" value="CYTOCHROME C4"/>
    <property type="match status" value="1"/>
</dbReference>
<accession>A0A562ZK71</accession>
<dbReference type="RefSeq" id="WP_145895272.1">
    <property type="nucleotide sequence ID" value="NZ_VOBQ01000018.1"/>
</dbReference>
<feature type="domain" description="Cytochrome c" evidence="8">
    <location>
        <begin position="236"/>
        <end position="324"/>
    </location>
</feature>
<dbReference type="InterPro" id="IPR050597">
    <property type="entry name" value="Cytochrome_c_Oxidase_Subunit"/>
</dbReference>
<evidence type="ECO:0000313" key="9">
    <source>
        <dbReference type="EMBL" id="TWO68726.1"/>
    </source>
</evidence>
<evidence type="ECO:0000313" key="10">
    <source>
        <dbReference type="Proteomes" id="UP000318199"/>
    </source>
</evidence>
<name>A0A562ZK71_9BURK</name>
<dbReference type="Pfam" id="PF00034">
    <property type="entry name" value="Cytochrom_C"/>
    <property type="match status" value="2"/>
</dbReference>
<dbReference type="GO" id="GO:0046872">
    <property type="term" value="F:metal ion binding"/>
    <property type="evidence" value="ECO:0007669"/>
    <property type="project" value="UniProtKB-KW"/>
</dbReference>
<dbReference type="OrthoDB" id="9773456at2"/>
<feature type="signal peptide" evidence="7">
    <location>
        <begin position="1"/>
        <end position="23"/>
    </location>
</feature>
<evidence type="ECO:0000259" key="8">
    <source>
        <dbReference type="PROSITE" id="PS51007"/>
    </source>
</evidence>
<dbReference type="SUPFAM" id="SSF46626">
    <property type="entry name" value="Cytochrome c"/>
    <property type="match status" value="2"/>
</dbReference>
<keyword evidence="1" id="KW-0813">Transport</keyword>
<organism evidence="9 10">
    <name type="scientific">Caenimonas sedimenti</name>
    <dbReference type="NCBI Taxonomy" id="2596921"/>
    <lineage>
        <taxon>Bacteria</taxon>
        <taxon>Pseudomonadati</taxon>
        <taxon>Pseudomonadota</taxon>
        <taxon>Betaproteobacteria</taxon>
        <taxon>Burkholderiales</taxon>
        <taxon>Comamonadaceae</taxon>
        <taxon>Caenimonas</taxon>
    </lineage>
</organism>
<keyword evidence="3 6" id="KW-0479">Metal-binding</keyword>
<keyword evidence="7" id="KW-0732">Signal</keyword>
<dbReference type="InterPro" id="IPR036909">
    <property type="entry name" value="Cyt_c-like_dom_sf"/>
</dbReference>
<keyword evidence="4" id="KW-0249">Electron transport</keyword>
<reference evidence="9 10" key="1">
    <citation type="submission" date="2019-07" db="EMBL/GenBank/DDBJ databases">
        <title>Caenimonas sedimenti sp. nov., isolated from activated sludge.</title>
        <authorList>
            <person name="Xu J."/>
        </authorList>
    </citation>
    <scope>NUCLEOTIDE SEQUENCE [LARGE SCALE GENOMIC DNA]</scope>
    <source>
        <strain evidence="9 10">HX-9-20</strain>
    </source>
</reference>
<keyword evidence="2 6" id="KW-0349">Heme</keyword>
<evidence type="ECO:0000256" key="4">
    <source>
        <dbReference type="ARBA" id="ARBA00022982"/>
    </source>
</evidence>
<dbReference type="GO" id="GO:0020037">
    <property type="term" value="F:heme binding"/>
    <property type="evidence" value="ECO:0007669"/>
    <property type="project" value="InterPro"/>
</dbReference>
<dbReference type="InterPro" id="IPR009056">
    <property type="entry name" value="Cyt_c-like_dom"/>
</dbReference>
<feature type="chain" id="PRO_5021925805" evidence="7">
    <location>
        <begin position="24"/>
        <end position="325"/>
    </location>
</feature>
<keyword evidence="10" id="KW-1185">Reference proteome</keyword>
<sequence>MRRTAARVLLAGCAGLLALPATTQESDFPAWAYPLTPLPLPQRVADDGTVFRVPGSDKGFTRDQSRDPFAPPDWHPADHPAMPPIVAQGRKPALWACGMCHRPNGGGGPENANISGLPADYIVQQIQEMASGARSSAVPTNRLAHTLKQNVVKNVTPEELKAAAAYFEKTRPAQVMVVAETAMIPKLKATPFFLTSAGDGTQEPLGNRIIEYPEDYERFSVLRDERVKFVVHVPPGSIQKGEELVRGMKGNKALACMNCHGEKLQGMAAFPPIAGRSPAYMVRQMWDFKQGARNGAMAAVMKPVVAELSGTDMLNIAAYLATLKP</sequence>
<dbReference type="Proteomes" id="UP000318199">
    <property type="component" value="Unassembled WGS sequence"/>
</dbReference>
<comment type="caution">
    <text evidence="9">The sequence shown here is derived from an EMBL/GenBank/DDBJ whole genome shotgun (WGS) entry which is preliminary data.</text>
</comment>
<dbReference type="PANTHER" id="PTHR33751">
    <property type="entry name" value="CBB3-TYPE CYTOCHROME C OXIDASE SUBUNIT FIXP"/>
    <property type="match status" value="1"/>
</dbReference>
<evidence type="ECO:0000256" key="6">
    <source>
        <dbReference type="PROSITE-ProRule" id="PRU00433"/>
    </source>
</evidence>
<gene>
    <name evidence="9" type="ORF">FN976_22305</name>
</gene>
<evidence type="ECO:0000256" key="3">
    <source>
        <dbReference type="ARBA" id="ARBA00022723"/>
    </source>
</evidence>